<dbReference type="EMBL" id="LAZR01049630">
    <property type="protein sequence ID" value="KKK89194.1"/>
    <property type="molecule type" value="Genomic_DNA"/>
</dbReference>
<protein>
    <submittedName>
        <fullName evidence="1">Uncharacterized protein</fullName>
    </submittedName>
</protein>
<proteinExistence type="predicted"/>
<accession>A0A0F9BEW2</accession>
<sequence length="40" mass="4693">MNVKEMTRARAEQIVASTDDEEVLRQLEQHKNSHVRMKAL</sequence>
<gene>
    <name evidence="1" type="ORF">LCGC14_2735590</name>
</gene>
<reference evidence="1" key="1">
    <citation type="journal article" date="2015" name="Nature">
        <title>Complex archaea that bridge the gap between prokaryotes and eukaryotes.</title>
        <authorList>
            <person name="Spang A."/>
            <person name="Saw J.H."/>
            <person name="Jorgensen S.L."/>
            <person name="Zaremba-Niedzwiedzka K."/>
            <person name="Martijn J."/>
            <person name="Lind A.E."/>
            <person name="van Eijk R."/>
            <person name="Schleper C."/>
            <person name="Guy L."/>
            <person name="Ettema T.J."/>
        </authorList>
    </citation>
    <scope>NUCLEOTIDE SEQUENCE</scope>
</reference>
<comment type="caution">
    <text evidence="1">The sequence shown here is derived from an EMBL/GenBank/DDBJ whole genome shotgun (WGS) entry which is preliminary data.</text>
</comment>
<evidence type="ECO:0000313" key="1">
    <source>
        <dbReference type="EMBL" id="KKK89194.1"/>
    </source>
</evidence>
<dbReference type="AlphaFoldDB" id="A0A0F9BEW2"/>
<feature type="non-terminal residue" evidence="1">
    <location>
        <position position="40"/>
    </location>
</feature>
<organism evidence="1">
    <name type="scientific">marine sediment metagenome</name>
    <dbReference type="NCBI Taxonomy" id="412755"/>
    <lineage>
        <taxon>unclassified sequences</taxon>
        <taxon>metagenomes</taxon>
        <taxon>ecological metagenomes</taxon>
    </lineage>
</organism>
<name>A0A0F9BEW2_9ZZZZ</name>